<proteinExistence type="predicted"/>
<reference evidence="1 2" key="1">
    <citation type="submission" date="2015-07" db="EMBL/GenBank/DDBJ databases">
        <authorList>
            <person name="O'Brien H.E."/>
            <person name="Thakur S."/>
            <person name="Gong Y."/>
            <person name="Wang P.W."/>
            <person name="Guttman D.S."/>
        </authorList>
    </citation>
    <scope>NUCLEOTIDE SEQUENCE [LARGE SCALE GENOMIC DNA]</scope>
    <source>
        <strain evidence="1 2">BR1</strain>
    </source>
</reference>
<organism evidence="1 2">
    <name type="scientific">Pseudomonas savastanoi pv. glycinea</name>
    <name type="common">Pseudomonas syringae pv. glycinea</name>
    <dbReference type="NCBI Taxonomy" id="318"/>
    <lineage>
        <taxon>Bacteria</taxon>
        <taxon>Pseudomonadati</taxon>
        <taxon>Pseudomonadota</taxon>
        <taxon>Gammaproteobacteria</taxon>
        <taxon>Pseudomonadales</taxon>
        <taxon>Pseudomonadaceae</taxon>
        <taxon>Pseudomonas</taxon>
    </lineage>
</organism>
<comment type="caution">
    <text evidence="1">The sequence shown here is derived from an EMBL/GenBank/DDBJ whole genome shotgun (WGS) entry which is preliminary data.</text>
</comment>
<evidence type="ECO:0000313" key="1">
    <source>
        <dbReference type="EMBL" id="KPC45975.1"/>
    </source>
</evidence>
<name>A0ABR5LFB5_PSESG</name>
<reference evidence="1 2" key="2">
    <citation type="submission" date="2015-10" db="EMBL/GenBank/DDBJ databases">
        <title>Comparative genomics and high-throughput reverse genetic screens identify a new phytobacterial MAMP and an Arabidopsis receptor required for immune elicitation.</title>
        <authorList>
            <person name="Mott G.A."/>
            <person name="Thakur S."/>
            <person name="Wang P.W."/>
            <person name="Desveaux D."/>
            <person name="Guttman D.S."/>
        </authorList>
    </citation>
    <scope>NUCLEOTIDE SEQUENCE [LARGE SCALE GENOMIC DNA]</scope>
    <source>
        <strain evidence="1 2">BR1</strain>
    </source>
</reference>
<evidence type="ECO:0000313" key="2">
    <source>
        <dbReference type="Proteomes" id="UP000037836"/>
    </source>
</evidence>
<sequence length="70" mass="7988">MTAPLFEFIRNDEAYRLVSQDRLDGVSRNAWEASAEWLDKADFQRFRRGLYPRLLSESSPAGPVAARKAS</sequence>
<dbReference type="EMBL" id="LGLO01000029">
    <property type="protein sequence ID" value="KPC45975.1"/>
    <property type="molecule type" value="Genomic_DNA"/>
</dbReference>
<accession>A0ABR5LFB5</accession>
<keyword evidence="2" id="KW-1185">Reference proteome</keyword>
<dbReference type="RefSeq" id="WP_004667011.1">
    <property type="nucleotide sequence ID" value="NZ_LGLM01000016.1"/>
</dbReference>
<gene>
    <name evidence="1" type="ORF">AC496_0412</name>
</gene>
<protein>
    <submittedName>
        <fullName evidence="1">Uncharacterized protein</fullName>
    </submittedName>
</protein>
<dbReference type="Proteomes" id="UP000037836">
    <property type="component" value="Unassembled WGS sequence"/>
</dbReference>